<dbReference type="OrthoDB" id="9786584at2"/>
<dbReference type="InterPro" id="IPR036237">
    <property type="entry name" value="Xyl_isomerase-like_sf"/>
</dbReference>
<evidence type="ECO:0000256" key="3">
    <source>
        <dbReference type="PIRSR" id="PIRSR006241-50"/>
    </source>
</evidence>
<dbReference type="PANTHER" id="PTHR43489">
    <property type="entry name" value="ISOMERASE"/>
    <property type="match status" value="1"/>
</dbReference>
<dbReference type="Pfam" id="PF01261">
    <property type="entry name" value="AP_endonuc_2"/>
    <property type="match status" value="1"/>
</dbReference>
<keyword evidence="1 2" id="KW-0413">Isomerase</keyword>
<evidence type="ECO:0000313" key="6">
    <source>
        <dbReference type="Proteomes" id="UP000460272"/>
    </source>
</evidence>
<dbReference type="PIRSF" id="PIRSF006241">
    <property type="entry name" value="HyI"/>
    <property type="match status" value="1"/>
</dbReference>
<dbReference type="InterPro" id="IPR013022">
    <property type="entry name" value="Xyl_isomerase-like_TIM-brl"/>
</dbReference>
<dbReference type="AlphaFoldDB" id="A0A6P2BLM9"/>
<evidence type="ECO:0000313" key="5">
    <source>
        <dbReference type="EMBL" id="TVY99978.1"/>
    </source>
</evidence>
<protein>
    <submittedName>
        <fullName evidence="5">Hydroxypyruvate isomerase</fullName>
    </submittedName>
</protein>
<organism evidence="5 6">
    <name type="scientific">Trebonia kvetii</name>
    <dbReference type="NCBI Taxonomy" id="2480626"/>
    <lineage>
        <taxon>Bacteria</taxon>
        <taxon>Bacillati</taxon>
        <taxon>Actinomycetota</taxon>
        <taxon>Actinomycetes</taxon>
        <taxon>Streptosporangiales</taxon>
        <taxon>Treboniaceae</taxon>
        <taxon>Trebonia</taxon>
    </lineage>
</organism>
<evidence type="ECO:0000259" key="4">
    <source>
        <dbReference type="Pfam" id="PF01261"/>
    </source>
</evidence>
<accession>A0A6P2BLM9</accession>
<dbReference type="SUPFAM" id="SSF51658">
    <property type="entry name" value="Xylose isomerase-like"/>
    <property type="match status" value="1"/>
</dbReference>
<gene>
    <name evidence="5" type="ORF">EAS64_40445</name>
</gene>
<dbReference type="InterPro" id="IPR026040">
    <property type="entry name" value="HyI-like"/>
</dbReference>
<sequence>MRFDVNCSILYAELPLVRRADAAKAAGFGGVEFWWPWDAMAPSDAEADAFVRSIADAGLELVSLNFHTGDMAAGDRGIVSHPARTREFRENVAACVDIAARTGCTRLNAPYGLRVPGAHGAEQDAVAIENLAFAARAAAGIGASVLVEAINSVDIPGFPVDTSDKALAVIEATGAGNVGFLADLYHLAKMGEDVADVLSDCRERIRHVQVADPPGRGAPGTGTLDFEPLFRQLAGQGYDGWVGLEYVPVDPADSATSFGWL</sequence>
<evidence type="ECO:0000256" key="1">
    <source>
        <dbReference type="ARBA" id="ARBA00023235"/>
    </source>
</evidence>
<name>A0A6P2BLM9_9ACTN</name>
<proteinExistence type="inferred from homology"/>
<comment type="caution">
    <text evidence="5">The sequence shown here is derived from an EMBL/GenBank/DDBJ whole genome shotgun (WGS) entry which is preliminary data.</text>
</comment>
<dbReference type="Gene3D" id="3.20.20.150">
    <property type="entry name" value="Divalent-metal-dependent TIM barrel enzymes"/>
    <property type="match status" value="1"/>
</dbReference>
<dbReference type="EMBL" id="RPFW01000011">
    <property type="protein sequence ID" value="TVY99978.1"/>
    <property type="molecule type" value="Genomic_DNA"/>
</dbReference>
<keyword evidence="5" id="KW-0670">Pyruvate</keyword>
<keyword evidence="6" id="KW-1185">Reference proteome</keyword>
<reference evidence="5 6" key="1">
    <citation type="submission" date="2018-11" db="EMBL/GenBank/DDBJ databases">
        <title>Trebonia kvetii gen.nov., sp.nov., a novel acidophilic actinobacterium, and proposal of the new actinobacterial family Treboniaceae fam. nov.</title>
        <authorList>
            <person name="Rapoport D."/>
            <person name="Sagova-Mareckova M."/>
            <person name="Sedlacek I."/>
            <person name="Provaznik J."/>
            <person name="Kralova S."/>
            <person name="Pavlinic D."/>
            <person name="Benes V."/>
            <person name="Kopecky J."/>
        </authorList>
    </citation>
    <scope>NUCLEOTIDE SEQUENCE [LARGE SCALE GENOMIC DNA]</scope>
    <source>
        <strain evidence="5 6">15Tr583</strain>
    </source>
</reference>
<dbReference type="GO" id="GO:0008903">
    <property type="term" value="F:hydroxypyruvate isomerase activity"/>
    <property type="evidence" value="ECO:0007669"/>
    <property type="project" value="TreeGrafter"/>
</dbReference>
<dbReference type="PANTHER" id="PTHR43489:SF6">
    <property type="entry name" value="HYDROXYPYRUVATE ISOMERASE-RELATED"/>
    <property type="match status" value="1"/>
</dbReference>
<dbReference type="Proteomes" id="UP000460272">
    <property type="component" value="Unassembled WGS sequence"/>
</dbReference>
<dbReference type="InterPro" id="IPR050417">
    <property type="entry name" value="Sugar_Epim/Isomerase"/>
</dbReference>
<feature type="active site" description="Proton donor/acceptor" evidence="3">
    <location>
        <position position="245"/>
    </location>
</feature>
<evidence type="ECO:0000256" key="2">
    <source>
        <dbReference type="PIRNR" id="PIRNR006241"/>
    </source>
</evidence>
<feature type="domain" description="Xylose isomerase-like TIM barrel" evidence="4">
    <location>
        <begin position="21"/>
        <end position="248"/>
    </location>
</feature>
<dbReference type="GO" id="GO:0046487">
    <property type="term" value="P:glyoxylate metabolic process"/>
    <property type="evidence" value="ECO:0007669"/>
    <property type="project" value="TreeGrafter"/>
</dbReference>
<feature type="active site" description="Proton donor/acceptor" evidence="3">
    <location>
        <position position="148"/>
    </location>
</feature>
<comment type="similarity">
    <text evidence="2">Belongs to the hyi family.</text>
</comment>